<keyword evidence="2" id="KW-0732">Signal</keyword>
<dbReference type="Proteomes" id="UP000410984">
    <property type="component" value="Unassembled WGS sequence"/>
</dbReference>
<dbReference type="AlphaFoldDB" id="A0A509E8Z3"/>
<dbReference type="RefSeq" id="WP_142582146.1">
    <property type="nucleotide sequence ID" value="NZ_CABFPH010000010.1"/>
</dbReference>
<feature type="region of interest" description="Disordered" evidence="1">
    <location>
        <begin position="56"/>
        <end position="77"/>
    </location>
</feature>
<feature type="chain" id="PRO_5021406781" evidence="2">
    <location>
        <begin position="22"/>
        <end position="77"/>
    </location>
</feature>
<keyword evidence="4" id="KW-1185">Reference proteome</keyword>
<evidence type="ECO:0000313" key="4">
    <source>
        <dbReference type="Proteomes" id="UP000410984"/>
    </source>
</evidence>
<accession>A0A509E8Z3</accession>
<protein>
    <submittedName>
        <fullName evidence="3">Uncharacterized protein</fullName>
    </submittedName>
</protein>
<evidence type="ECO:0000256" key="2">
    <source>
        <dbReference type="SAM" id="SignalP"/>
    </source>
</evidence>
<gene>
    <name evidence="3" type="ORF">MET9862_01148</name>
</gene>
<name>A0A509E8Z3_9HYPH</name>
<dbReference type="EMBL" id="CABFPH010000010">
    <property type="protein sequence ID" value="VUD70578.1"/>
    <property type="molecule type" value="Genomic_DNA"/>
</dbReference>
<evidence type="ECO:0000256" key="1">
    <source>
        <dbReference type="SAM" id="MobiDB-lite"/>
    </source>
</evidence>
<sequence length="77" mass="8373">MRPILATAAVAALWLAAPAEAQVERVPPNPFASNYPSEPPPAVVVERRDPRIVRTRRIRRSPPPPELAPLPPGLVPD</sequence>
<reference evidence="3 4" key="1">
    <citation type="submission" date="2019-06" db="EMBL/GenBank/DDBJ databases">
        <authorList>
            <person name="Rodrigo-Torres L."/>
            <person name="Arahal R. D."/>
            <person name="Lucena T."/>
        </authorList>
    </citation>
    <scope>NUCLEOTIDE SEQUENCE [LARGE SCALE GENOMIC DNA]</scope>
    <source>
        <strain evidence="3 4">SB0023/3</strain>
    </source>
</reference>
<feature type="signal peptide" evidence="2">
    <location>
        <begin position="1"/>
        <end position="21"/>
    </location>
</feature>
<organism evidence="3 4">
    <name type="scientific">Methylobacterium symbioticum</name>
    <dbReference type="NCBI Taxonomy" id="2584084"/>
    <lineage>
        <taxon>Bacteria</taxon>
        <taxon>Pseudomonadati</taxon>
        <taxon>Pseudomonadota</taxon>
        <taxon>Alphaproteobacteria</taxon>
        <taxon>Hyphomicrobiales</taxon>
        <taxon>Methylobacteriaceae</taxon>
        <taxon>Methylobacterium</taxon>
    </lineage>
</organism>
<evidence type="ECO:0000313" key="3">
    <source>
        <dbReference type="EMBL" id="VUD70578.1"/>
    </source>
</evidence>
<proteinExistence type="predicted"/>
<feature type="compositionally biased region" description="Pro residues" evidence="1">
    <location>
        <begin position="61"/>
        <end position="77"/>
    </location>
</feature>